<dbReference type="Proteomes" id="UP000325529">
    <property type="component" value="Chromosome"/>
</dbReference>
<protein>
    <recommendedName>
        <fullName evidence="2">Contractile injection system tube protein N-terminal domain-containing protein</fullName>
    </recommendedName>
</protein>
<dbReference type="Pfam" id="PF19266">
    <property type="entry name" value="CIS_tube"/>
    <property type="match status" value="1"/>
</dbReference>
<dbReference type="RefSeq" id="WP_150494641.1">
    <property type="nucleotide sequence ID" value="NZ_CP023699.1"/>
</dbReference>
<accession>A0A5J6GS74</accession>
<dbReference type="EMBL" id="CP023699">
    <property type="protein sequence ID" value="QEU96638.1"/>
    <property type="molecule type" value="Genomic_DNA"/>
</dbReference>
<feature type="compositionally biased region" description="Low complexity" evidence="1">
    <location>
        <begin position="401"/>
        <end position="412"/>
    </location>
</feature>
<sequence>MAQFAKASLAVITLLAAAGPREKARFSEPKDVLDVQFNPTSLKIQYSNNADAGGVTARAQPRQNASVQPAVLSFDLEYDTAEETGVDVRTLTAAVRRFVRPPRNEPKSPAPLVRFHWGTFLFDGRVTQVTEDIDYFSPEGRALRARLSLSITEQDPALEANAIGPGARTDDRAADTGGAAPVSPSPRPLAPPPGPAPGQRGTAAPQRVVPALEGESLQGLAARVGGSPAAWRALADGIDDPLNLTAGLAVRAGAEIEASAGLGTSAGFAAGATVDARSGDAEATATASGSAAALLPAGIRLTAAGGVAAAAARLASARARADDEAARTSFAVPQAPLGPPSDPVDPRSLAYGRALPLRARPQVSTAAASRAGGATGLTARARPREAPVSARTGAPWEQLTPGAPGRAAADAAQRARDARPSTMRWRPGGDCR</sequence>
<name>A0A5J6GS74_STRKN</name>
<evidence type="ECO:0000313" key="3">
    <source>
        <dbReference type="EMBL" id="QEU96638.1"/>
    </source>
</evidence>
<feature type="region of interest" description="Disordered" evidence="1">
    <location>
        <begin position="361"/>
        <end position="432"/>
    </location>
</feature>
<evidence type="ECO:0000256" key="1">
    <source>
        <dbReference type="SAM" id="MobiDB-lite"/>
    </source>
</evidence>
<evidence type="ECO:0000313" key="4">
    <source>
        <dbReference type="Proteomes" id="UP000325529"/>
    </source>
</evidence>
<dbReference type="AlphaFoldDB" id="A0A5J6GS74"/>
<feature type="region of interest" description="Disordered" evidence="1">
    <location>
        <begin position="158"/>
        <end position="205"/>
    </location>
</feature>
<evidence type="ECO:0000259" key="2">
    <source>
        <dbReference type="Pfam" id="PF19266"/>
    </source>
</evidence>
<dbReference type="KEGG" id="ska:CP970_41925"/>
<feature type="compositionally biased region" description="Pro residues" evidence="1">
    <location>
        <begin position="183"/>
        <end position="196"/>
    </location>
</feature>
<feature type="compositionally biased region" description="Low complexity" evidence="1">
    <location>
        <begin position="364"/>
        <end position="380"/>
    </location>
</feature>
<keyword evidence="4" id="KW-1185">Reference proteome</keyword>
<proteinExistence type="predicted"/>
<dbReference type="InterPro" id="IPR045361">
    <property type="entry name" value="CIS_tube_prot_N"/>
</dbReference>
<reference evidence="3 4" key="1">
    <citation type="submission" date="2017-09" db="EMBL/GenBank/DDBJ databases">
        <authorList>
            <person name="Lee N."/>
            <person name="Cho B.-K."/>
        </authorList>
    </citation>
    <scope>NUCLEOTIDE SEQUENCE [LARGE SCALE GENOMIC DNA]</scope>
    <source>
        <strain evidence="3 4">ATCC 12853</strain>
    </source>
</reference>
<gene>
    <name evidence="3" type="ORF">CP970_41925</name>
</gene>
<organism evidence="3 4">
    <name type="scientific">Streptomyces kanamyceticus</name>
    <dbReference type="NCBI Taxonomy" id="1967"/>
    <lineage>
        <taxon>Bacteria</taxon>
        <taxon>Bacillati</taxon>
        <taxon>Actinomycetota</taxon>
        <taxon>Actinomycetes</taxon>
        <taxon>Kitasatosporales</taxon>
        <taxon>Streptomycetaceae</taxon>
        <taxon>Streptomyces</taxon>
    </lineage>
</organism>
<feature type="domain" description="Contractile injection system tube protein N-terminal" evidence="2">
    <location>
        <begin position="24"/>
        <end position="157"/>
    </location>
</feature>